<reference evidence="2 3" key="1">
    <citation type="submission" date="2019-09" db="EMBL/GenBank/DDBJ databases">
        <title>Genome sequence and assembly of Adhaeribacter sp.</title>
        <authorList>
            <person name="Chhetri G."/>
        </authorList>
    </citation>
    <scope>NUCLEOTIDE SEQUENCE [LARGE SCALE GENOMIC DNA]</scope>
    <source>
        <strain evidence="2 3">DK36</strain>
    </source>
</reference>
<protein>
    <recommendedName>
        <fullName evidence="1">Glycosyl hydrolase family 32 C-terminal domain-containing protein</fullName>
    </recommendedName>
</protein>
<dbReference type="GO" id="GO:0004553">
    <property type="term" value="F:hydrolase activity, hydrolyzing O-glycosyl compounds"/>
    <property type="evidence" value="ECO:0007669"/>
    <property type="project" value="UniProtKB-ARBA"/>
</dbReference>
<evidence type="ECO:0000313" key="3">
    <source>
        <dbReference type="Proteomes" id="UP000323426"/>
    </source>
</evidence>
<name>A0A5M6DR39_9BACT</name>
<accession>A0A5M6DR39</accession>
<comment type="caution">
    <text evidence="2">The sequence shown here is derived from an EMBL/GenBank/DDBJ whole genome shotgun (WGS) entry which is preliminary data.</text>
</comment>
<proteinExistence type="predicted"/>
<feature type="domain" description="Glycosyl hydrolase family 32 C-terminal" evidence="1">
    <location>
        <begin position="6"/>
        <end position="57"/>
    </location>
</feature>
<dbReference type="GO" id="GO:0005975">
    <property type="term" value="P:carbohydrate metabolic process"/>
    <property type="evidence" value="ECO:0007669"/>
    <property type="project" value="UniProtKB-ARBA"/>
</dbReference>
<dbReference type="Gene3D" id="2.60.120.560">
    <property type="entry name" value="Exo-inulinase, domain 1"/>
    <property type="match status" value="1"/>
</dbReference>
<dbReference type="SUPFAM" id="SSF49899">
    <property type="entry name" value="Concanavalin A-like lectins/glucanases"/>
    <property type="match status" value="1"/>
</dbReference>
<dbReference type="Proteomes" id="UP000323426">
    <property type="component" value="Unassembled WGS sequence"/>
</dbReference>
<gene>
    <name evidence="2" type="ORF">F0145_04695</name>
</gene>
<evidence type="ECO:0000313" key="2">
    <source>
        <dbReference type="EMBL" id="KAA5548816.1"/>
    </source>
</evidence>
<dbReference type="AlphaFoldDB" id="A0A5M6DR39"/>
<sequence length="64" mass="7424">MTSTEITADIYLDRTSVEVFIDGGAYSYSMARKPDSKNKEGFHFWGNHIQVKNLEVYSVKSFWK</sequence>
<organism evidence="2 3">
    <name type="scientific">Adhaeribacter rhizoryzae</name>
    <dbReference type="NCBI Taxonomy" id="2607907"/>
    <lineage>
        <taxon>Bacteria</taxon>
        <taxon>Pseudomonadati</taxon>
        <taxon>Bacteroidota</taxon>
        <taxon>Cytophagia</taxon>
        <taxon>Cytophagales</taxon>
        <taxon>Hymenobacteraceae</taxon>
        <taxon>Adhaeribacter</taxon>
    </lineage>
</organism>
<dbReference type="InterPro" id="IPR013189">
    <property type="entry name" value="Glyco_hydro_32_C"/>
</dbReference>
<keyword evidence="3" id="KW-1185">Reference proteome</keyword>
<dbReference type="EMBL" id="VWSF01000002">
    <property type="protein sequence ID" value="KAA5548816.1"/>
    <property type="molecule type" value="Genomic_DNA"/>
</dbReference>
<dbReference type="RefSeq" id="WP_150087143.1">
    <property type="nucleotide sequence ID" value="NZ_VWSF01000002.1"/>
</dbReference>
<dbReference type="InterPro" id="IPR013320">
    <property type="entry name" value="ConA-like_dom_sf"/>
</dbReference>
<dbReference type="Pfam" id="PF08244">
    <property type="entry name" value="Glyco_hydro_32C"/>
    <property type="match status" value="1"/>
</dbReference>
<evidence type="ECO:0000259" key="1">
    <source>
        <dbReference type="Pfam" id="PF08244"/>
    </source>
</evidence>